<dbReference type="Proteomes" id="UP000002215">
    <property type="component" value="Chromosome"/>
</dbReference>
<dbReference type="GO" id="GO:0004673">
    <property type="term" value="F:protein histidine kinase activity"/>
    <property type="evidence" value="ECO:0007669"/>
    <property type="project" value="UniProtKB-EC"/>
</dbReference>
<dbReference type="InterPro" id="IPR036890">
    <property type="entry name" value="HATPase_C_sf"/>
</dbReference>
<evidence type="ECO:0000256" key="3">
    <source>
        <dbReference type="ARBA" id="ARBA00022553"/>
    </source>
</evidence>
<keyword evidence="5 7" id="KW-0418">Kinase</keyword>
<dbReference type="PROSITE" id="PS50109">
    <property type="entry name" value="HIS_KIN"/>
    <property type="match status" value="1"/>
</dbReference>
<evidence type="ECO:0000256" key="2">
    <source>
        <dbReference type="ARBA" id="ARBA00012438"/>
    </source>
</evidence>
<feature type="domain" description="Histidine kinase" evidence="6">
    <location>
        <begin position="1"/>
        <end position="100"/>
    </location>
</feature>
<proteinExistence type="predicted"/>
<dbReference type="Gene3D" id="3.30.565.10">
    <property type="entry name" value="Histidine kinase-like ATPase, C-terminal domain"/>
    <property type="match status" value="1"/>
</dbReference>
<dbReference type="InterPro" id="IPR004358">
    <property type="entry name" value="Sig_transdc_His_kin-like_C"/>
</dbReference>
<sequence length="125" mass="14493">MTQLFRNLISNALKFNSRDKNITISITARALNKEEIKELQELDQHADYYAITILDNGIGFDQAYAEKIFNIFQRLYGNKDYTGTGVSLAMCKEIVLSHNGVFMHSLVRGMVLLYYHITWKKIKRV</sequence>
<organism evidence="7 8">
    <name type="scientific">Chitinophaga pinensis (strain ATCC 43595 / DSM 2588 / LMG 13176 / NBRC 15968 / NCIMB 11800 / UQM 2034)</name>
    <dbReference type="NCBI Taxonomy" id="485918"/>
    <lineage>
        <taxon>Bacteria</taxon>
        <taxon>Pseudomonadati</taxon>
        <taxon>Bacteroidota</taxon>
        <taxon>Chitinophagia</taxon>
        <taxon>Chitinophagales</taxon>
        <taxon>Chitinophagaceae</taxon>
        <taxon>Chitinophaga</taxon>
    </lineage>
</organism>
<dbReference type="PANTHER" id="PTHR43304:SF1">
    <property type="entry name" value="PAC DOMAIN-CONTAINING PROTEIN"/>
    <property type="match status" value="1"/>
</dbReference>
<evidence type="ECO:0000256" key="1">
    <source>
        <dbReference type="ARBA" id="ARBA00000085"/>
    </source>
</evidence>
<protein>
    <recommendedName>
        <fullName evidence="2">histidine kinase</fullName>
        <ecNumber evidence="2">2.7.13.3</ecNumber>
    </recommendedName>
</protein>
<name>A0A979G2E3_CHIPD</name>
<evidence type="ECO:0000256" key="4">
    <source>
        <dbReference type="ARBA" id="ARBA00022679"/>
    </source>
</evidence>
<dbReference type="PRINTS" id="PR00344">
    <property type="entry name" value="BCTRLSENSOR"/>
</dbReference>
<dbReference type="OrthoDB" id="9796457at2"/>
<evidence type="ECO:0000259" key="6">
    <source>
        <dbReference type="PROSITE" id="PS50109"/>
    </source>
</evidence>
<evidence type="ECO:0000313" key="7">
    <source>
        <dbReference type="EMBL" id="ACU59546.1"/>
    </source>
</evidence>
<dbReference type="KEGG" id="cpi:Cpin_2051"/>
<reference evidence="8" key="1">
    <citation type="submission" date="2009-08" db="EMBL/GenBank/DDBJ databases">
        <title>The complete genome of Chitinophaga pinensis DSM 2588.</title>
        <authorList>
            <consortium name="US DOE Joint Genome Institute (JGI-PGF)"/>
            <person name="Lucas S."/>
            <person name="Copeland A."/>
            <person name="Lapidus A."/>
            <person name="Glavina del Rio T."/>
            <person name="Dalin E."/>
            <person name="Tice H."/>
            <person name="Bruce D."/>
            <person name="Goodwin L."/>
            <person name="Pitluck S."/>
            <person name="Kyrpides N."/>
            <person name="Mavromatis K."/>
            <person name="Ivanova N."/>
            <person name="Mikhailova N."/>
            <person name="Sims D."/>
            <person name="Meinche L."/>
            <person name="Brettin T."/>
            <person name="Detter J.C."/>
            <person name="Han C."/>
            <person name="Larimer F."/>
            <person name="Land M."/>
            <person name="Hauser L."/>
            <person name="Markowitz V."/>
            <person name="Cheng J.-F."/>
            <person name="Hugenholtz P."/>
            <person name="Woyke T."/>
            <person name="Wu D."/>
            <person name="Spring S."/>
            <person name="Klenk H.-P."/>
            <person name="Eisen J.A."/>
        </authorList>
    </citation>
    <scope>NUCLEOTIDE SEQUENCE [LARGE SCALE GENOMIC DNA]</scope>
    <source>
        <strain evidence="8">ATCC 43595 / DSM 2588 / LMG 13176 / NBRC 15968 / NCIMB 11800 / UQM 2034</strain>
    </source>
</reference>
<evidence type="ECO:0000256" key="5">
    <source>
        <dbReference type="ARBA" id="ARBA00022777"/>
    </source>
</evidence>
<accession>A0A979G2E3</accession>
<dbReference type="EMBL" id="CP001699">
    <property type="protein sequence ID" value="ACU59546.1"/>
    <property type="molecule type" value="Genomic_DNA"/>
</dbReference>
<dbReference type="InterPro" id="IPR005467">
    <property type="entry name" value="His_kinase_dom"/>
</dbReference>
<evidence type="ECO:0000313" key="8">
    <source>
        <dbReference type="Proteomes" id="UP000002215"/>
    </source>
</evidence>
<comment type="catalytic activity">
    <reaction evidence="1">
        <text>ATP + protein L-histidine = ADP + protein N-phospho-L-histidine.</text>
        <dbReference type="EC" id="2.7.13.3"/>
    </reaction>
</comment>
<dbReference type="InterPro" id="IPR052162">
    <property type="entry name" value="Sensor_kinase/Photoreceptor"/>
</dbReference>
<dbReference type="PANTHER" id="PTHR43304">
    <property type="entry name" value="PHYTOCHROME-LIKE PROTEIN CPH1"/>
    <property type="match status" value="1"/>
</dbReference>
<dbReference type="Pfam" id="PF02518">
    <property type="entry name" value="HATPase_c"/>
    <property type="match status" value="1"/>
</dbReference>
<dbReference type="RefSeq" id="WP_012789722.1">
    <property type="nucleotide sequence ID" value="NC_013132.1"/>
</dbReference>
<dbReference type="SMART" id="SM00387">
    <property type="entry name" value="HATPase_c"/>
    <property type="match status" value="1"/>
</dbReference>
<dbReference type="SUPFAM" id="SSF55874">
    <property type="entry name" value="ATPase domain of HSP90 chaperone/DNA topoisomerase II/histidine kinase"/>
    <property type="match status" value="1"/>
</dbReference>
<dbReference type="InterPro" id="IPR003594">
    <property type="entry name" value="HATPase_dom"/>
</dbReference>
<keyword evidence="3" id="KW-0597">Phosphoprotein</keyword>
<gene>
    <name evidence="7" type="ordered locus">Cpin_2051</name>
</gene>
<dbReference type="AlphaFoldDB" id="A0A979G2E3"/>
<keyword evidence="4" id="KW-0808">Transferase</keyword>
<dbReference type="EC" id="2.7.13.3" evidence="2"/>
<reference evidence="7 8" key="2">
    <citation type="journal article" date="2010" name="Stand. Genomic Sci.">
        <title>Complete genome sequence of Chitinophaga pinensis type strain (UQM 2034).</title>
        <authorList>
            <person name="Glavina Del Rio T."/>
            <person name="Abt B."/>
            <person name="Spring S."/>
            <person name="Lapidus A."/>
            <person name="Nolan M."/>
            <person name="Tice H."/>
            <person name="Copeland A."/>
            <person name="Cheng J.F."/>
            <person name="Chen F."/>
            <person name="Bruce D."/>
            <person name="Goodwin L."/>
            <person name="Pitluck S."/>
            <person name="Ivanova N."/>
            <person name="Mavromatis K."/>
            <person name="Mikhailova N."/>
            <person name="Pati A."/>
            <person name="Chen A."/>
            <person name="Palaniappan K."/>
            <person name="Land M."/>
            <person name="Hauser L."/>
            <person name="Chang Y.J."/>
            <person name="Jeffries C.D."/>
            <person name="Chain P."/>
            <person name="Saunders E."/>
            <person name="Detter J.C."/>
            <person name="Brettin T."/>
            <person name="Rohde M."/>
            <person name="Goker M."/>
            <person name="Bristow J."/>
            <person name="Eisen J.A."/>
            <person name="Markowitz V."/>
            <person name="Hugenholtz P."/>
            <person name="Kyrpides N.C."/>
            <person name="Klenk H.P."/>
            <person name="Lucas S."/>
        </authorList>
    </citation>
    <scope>NUCLEOTIDE SEQUENCE [LARGE SCALE GENOMIC DNA]</scope>
    <source>
        <strain evidence="8">ATCC 43595 / DSM 2588 / LMG 13176 / NBRC 15968 / NCIMB 11800 / UQM 2034</strain>
    </source>
</reference>